<evidence type="ECO:0000256" key="3">
    <source>
        <dbReference type="ARBA" id="ARBA00023002"/>
    </source>
</evidence>
<sequence length="191" mass="20597">MIPLALDPKHLQLAIAGNGALALRRLLALRRAGAEAVLVFADAPEPELAAQAGEFLRPFLPDAAALAELHLLWITDLPEHIAAGLAQATRQARVLVNVEDVPSGCDFHSVAEVRRGDLLITVSTNGAAPGLARGVRRGLEACFGPEWDARVEEIAALRHGWRAEGLSMPEISRRIEALMAERCWLSCPKPQ</sequence>
<dbReference type="Pfam" id="PF13241">
    <property type="entry name" value="NAD_binding_7"/>
    <property type="match status" value="1"/>
</dbReference>
<dbReference type="SUPFAM" id="SSF51735">
    <property type="entry name" value="NAD(P)-binding Rossmann-fold domains"/>
    <property type="match status" value="1"/>
</dbReference>
<dbReference type="EC" id="1.3.1.76" evidence="2"/>
<comment type="pathway">
    <text evidence="1">Porphyrin-containing compound metabolism; siroheme biosynthesis; sirohydrochlorin from precorrin-2: step 1/1.</text>
</comment>
<dbReference type="PANTHER" id="PTHR35330:SF1">
    <property type="entry name" value="SIROHEME BIOSYNTHESIS PROTEIN MET8"/>
    <property type="match status" value="1"/>
</dbReference>
<organism evidence="6 7">
    <name type="scientific">Acidocella aquatica</name>
    <dbReference type="NCBI Taxonomy" id="1922313"/>
    <lineage>
        <taxon>Bacteria</taxon>
        <taxon>Pseudomonadati</taxon>
        <taxon>Pseudomonadota</taxon>
        <taxon>Alphaproteobacteria</taxon>
        <taxon>Acetobacterales</taxon>
        <taxon>Acidocellaceae</taxon>
        <taxon>Acidocella</taxon>
    </lineage>
</organism>
<evidence type="ECO:0000256" key="2">
    <source>
        <dbReference type="ARBA" id="ARBA00012400"/>
    </source>
</evidence>
<dbReference type="Gene3D" id="3.30.160.110">
    <property type="entry name" value="Siroheme synthase, domain 2"/>
    <property type="match status" value="1"/>
</dbReference>
<dbReference type="SUPFAM" id="SSF75615">
    <property type="entry name" value="Siroheme synthase middle domains-like"/>
    <property type="match status" value="1"/>
</dbReference>
<evidence type="ECO:0000313" key="6">
    <source>
        <dbReference type="EMBL" id="GLR68543.1"/>
    </source>
</evidence>
<dbReference type="InterPro" id="IPR028161">
    <property type="entry name" value="Met8-like"/>
</dbReference>
<evidence type="ECO:0000256" key="1">
    <source>
        <dbReference type="ARBA" id="ARBA00005010"/>
    </source>
</evidence>
<comment type="caution">
    <text evidence="6">The sequence shown here is derived from an EMBL/GenBank/DDBJ whole genome shotgun (WGS) entry which is preliminary data.</text>
</comment>
<proteinExistence type="predicted"/>
<gene>
    <name evidence="6" type="ORF">GCM10010909_32240</name>
</gene>
<dbReference type="InterPro" id="IPR036291">
    <property type="entry name" value="NAD(P)-bd_dom_sf"/>
</dbReference>
<reference evidence="7" key="1">
    <citation type="journal article" date="2019" name="Int. J. Syst. Evol. Microbiol.">
        <title>The Global Catalogue of Microorganisms (GCM) 10K type strain sequencing project: providing services to taxonomists for standard genome sequencing and annotation.</title>
        <authorList>
            <consortium name="The Broad Institute Genomics Platform"/>
            <consortium name="The Broad Institute Genome Sequencing Center for Infectious Disease"/>
            <person name="Wu L."/>
            <person name="Ma J."/>
        </authorList>
    </citation>
    <scope>NUCLEOTIDE SEQUENCE [LARGE SCALE GENOMIC DNA]</scope>
    <source>
        <strain evidence="7">NBRC 112502</strain>
    </source>
</reference>
<dbReference type="RefSeq" id="WP_284259388.1">
    <property type="nucleotide sequence ID" value="NZ_BSOS01000090.1"/>
</dbReference>
<accession>A0ABQ6AAE2</accession>
<dbReference type="Gene3D" id="3.40.50.720">
    <property type="entry name" value="NAD(P)-binding Rossmann-like Domain"/>
    <property type="match status" value="1"/>
</dbReference>
<evidence type="ECO:0000256" key="4">
    <source>
        <dbReference type="ARBA" id="ARBA00023027"/>
    </source>
</evidence>
<protein>
    <recommendedName>
        <fullName evidence="2">precorrin-2 dehydrogenase</fullName>
        <ecNumber evidence="2">1.3.1.76</ecNumber>
    </recommendedName>
</protein>
<keyword evidence="7" id="KW-1185">Reference proteome</keyword>
<name>A0ABQ6AAE2_9PROT</name>
<evidence type="ECO:0000313" key="7">
    <source>
        <dbReference type="Proteomes" id="UP001156641"/>
    </source>
</evidence>
<dbReference type="Proteomes" id="UP001156641">
    <property type="component" value="Unassembled WGS sequence"/>
</dbReference>
<keyword evidence="5" id="KW-0627">Porphyrin biosynthesis</keyword>
<dbReference type="PANTHER" id="PTHR35330">
    <property type="entry name" value="SIROHEME BIOSYNTHESIS PROTEIN MET8"/>
    <property type="match status" value="1"/>
</dbReference>
<keyword evidence="4" id="KW-0520">NAD</keyword>
<dbReference type="EMBL" id="BSOS01000090">
    <property type="protein sequence ID" value="GLR68543.1"/>
    <property type="molecule type" value="Genomic_DNA"/>
</dbReference>
<keyword evidence="3" id="KW-0560">Oxidoreductase</keyword>
<evidence type="ECO:0000256" key="5">
    <source>
        <dbReference type="ARBA" id="ARBA00023244"/>
    </source>
</evidence>